<organism evidence="2 3">
    <name type="scientific">Pendulispora rubella</name>
    <dbReference type="NCBI Taxonomy" id="2741070"/>
    <lineage>
        <taxon>Bacteria</taxon>
        <taxon>Pseudomonadati</taxon>
        <taxon>Myxococcota</taxon>
        <taxon>Myxococcia</taxon>
        <taxon>Myxococcales</taxon>
        <taxon>Sorangiineae</taxon>
        <taxon>Pendulisporaceae</taxon>
        <taxon>Pendulispora</taxon>
    </lineage>
</organism>
<evidence type="ECO:0000313" key="2">
    <source>
        <dbReference type="EMBL" id="WXB00781.1"/>
    </source>
</evidence>
<sequence>MRDAYRTPWRPEENAPPPKGSLLPGTALFVLLAGVALGGTCIRVSIPRPSQPEAAVSASVADEESSSSVAPVGEEPDVRTWKCLEGQHADFHWRDCLPHDGWTPMVFEPQESPCIRESRSPCGCTRCRPGRWSGFGMVRPQLIKGEANLSPEICISAPDERQLAIAKCTIGENGHVSNCRFVRGEPELKDRILSNLTARRYTPVFLQEKPVSVNYTFVFRIPACPP</sequence>
<reference evidence="2" key="1">
    <citation type="submission" date="2021-12" db="EMBL/GenBank/DDBJ databases">
        <title>Discovery of the Pendulisporaceae a myxobacterial family with distinct sporulation behavior and unique specialized metabolism.</title>
        <authorList>
            <person name="Garcia R."/>
            <person name="Popoff A."/>
            <person name="Bader C.D."/>
            <person name="Loehr J."/>
            <person name="Walesch S."/>
            <person name="Walt C."/>
            <person name="Boldt J."/>
            <person name="Bunk B."/>
            <person name="Haeckl F.J.F.P.J."/>
            <person name="Gunesch A.P."/>
            <person name="Birkelbach J."/>
            <person name="Nuebel U."/>
            <person name="Pietschmann T."/>
            <person name="Bach T."/>
            <person name="Mueller R."/>
        </authorList>
    </citation>
    <scope>NUCLEOTIDE SEQUENCE</scope>
    <source>
        <strain evidence="2">MSr11367</strain>
    </source>
</reference>
<proteinExistence type="predicted"/>
<dbReference type="EMBL" id="CP089983">
    <property type="protein sequence ID" value="WXB00781.1"/>
    <property type="molecule type" value="Genomic_DNA"/>
</dbReference>
<dbReference type="Proteomes" id="UP001374803">
    <property type="component" value="Chromosome"/>
</dbReference>
<dbReference type="SUPFAM" id="SSF74653">
    <property type="entry name" value="TolA/TonB C-terminal domain"/>
    <property type="match status" value="1"/>
</dbReference>
<evidence type="ECO:0008006" key="4">
    <source>
        <dbReference type="Google" id="ProtNLM"/>
    </source>
</evidence>
<keyword evidence="3" id="KW-1185">Reference proteome</keyword>
<dbReference type="RefSeq" id="WP_394830382.1">
    <property type="nucleotide sequence ID" value="NZ_CP089929.1"/>
</dbReference>
<feature type="region of interest" description="Disordered" evidence="1">
    <location>
        <begin position="1"/>
        <end position="21"/>
    </location>
</feature>
<feature type="compositionally biased region" description="Basic and acidic residues" evidence="1">
    <location>
        <begin position="1"/>
        <end position="13"/>
    </location>
</feature>
<gene>
    <name evidence="2" type="ORF">LVJ94_28125</name>
</gene>
<evidence type="ECO:0000256" key="1">
    <source>
        <dbReference type="SAM" id="MobiDB-lite"/>
    </source>
</evidence>
<accession>A0ABZ2KTA6</accession>
<name>A0ABZ2KTA6_9BACT</name>
<protein>
    <recommendedName>
        <fullName evidence="4">TonB C-terminal domain-containing protein</fullName>
    </recommendedName>
</protein>
<evidence type="ECO:0000313" key="3">
    <source>
        <dbReference type="Proteomes" id="UP001374803"/>
    </source>
</evidence>